<protein>
    <submittedName>
        <fullName evidence="7">Membrane protein, distant similarity to thiosulphate:quinone oxidoreductase DoxD</fullName>
    </submittedName>
</protein>
<feature type="transmembrane region" description="Helical" evidence="6">
    <location>
        <begin position="119"/>
        <end position="142"/>
    </location>
</feature>
<evidence type="ECO:0000256" key="3">
    <source>
        <dbReference type="ARBA" id="ARBA00022692"/>
    </source>
</evidence>
<dbReference type="GO" id="GO:0005886">
    <property type="term" value="C:plasma membrane"/>
    <property type="evidence" value="ECO:0007669"/>
    <property type="project" value="UniProtKB-SubCell"/>
</dbReference>
<evidence type="ECO:0000256" key="2">
    <source>
        <dbReference type="ARBA" id="ARBA00022475"/>
    </source>
</evidence>
<feature type="transmembrane region" description="Helical" evidence="6">
    <location>
        <begin position="54"/>
        <end position="79"/>
    </location>
</feature>
<dbReference type="PANTHER" id="PTHR33452">
    <property type="entry name" value="OXIDOREDUCTASE CATD-RELATED"/>
    <property type="match status" value="1"/>
</dbReference>
<accession>A0A1W1CZ88</accession>
<keyword evidence="2" id="KW-1003">Cell membrane</keyword>
<dbReference type="InterPro" id="IPR032808">
    <property type="entry name" value="DoxX"/>
</dbReference>
<dbReference type="EMBL" id="FPHM01000202">
    <property type="protein sequence ID" value="SFV71099.1"/>
    <property type="molecule type" value="Genomic_DNA"/>
</dbReference>
<organism evidence="7">
    <name type="scientific">hydrothermal vent metagenome</name>
    <dbReference type="NCBI Taxonomy" id="652676"/>
    <lineage>
        <taxon>unclassified sequences</taxon>
        <taxon>metagenomes</taxon>
        <taxon>ecological metagenomes</taxon>
    </lineage>
</organism>
<dbReference type="AlphaFoldDB" id="A0A1W1CZ88"/>
<comment type="subcellular location">
    <subcellularLocation>
        <location evidence="1">Cell membrane</location>
        <topology evidence="1">Multi-pass membrane protein</topology>
    </subcellularLocation>
</comment>
<evidence type="ECO:0000313" key="7">
    <source>
        <dbReference type="EMBL" id="SFV71099.1"/>
    </source>
</evidence>
<name>A0A1W1CZ88_9ZZZZ</name>
<dbReference type="InterPro" id="IPR051907">
    <property type="entry name" value="DoxX-like_oxidoreductase"/>
</dbReference>
<proteinExistence type="predicted"/>
<reference evidence="7" key="1">
    <citation type="submission" date="2016-10" db="EMBL/GenBank/DDBJ databases">
        <authorList>
            <person name="de Groot N.N."/>
        </authorList>
    </citation>
    <scope>NUCLEOTIDE SEQUENCE</scope>
</reference>
<feature type="transmembrane region" description="Helical" evidence="6">
    <location>
        <begin position="86"/>
        <end position="107"/>
    </location>
</feature>
<evidence type="ECO:0000256" key="4">
    <source>
        <dbReference type="ARBA" id="ARBA00022989"/>
    </source>
</evidence>
<dbReference type="Pfam" id="PF07681">
    <property type="entry name" value="DoxX"/>
    <property type="match status" value="1"/>
</dbReference>
<evidence type="ECO:0000256" key="6">
    <source>
        <dbReference type="SAM" id="Phobius"/>
    </source>
</evidence>
<evidence type="ECO:0000256" key="1">
    <source>
        <dbReference type="ARBA" id="ARBA00004651"/>
    </source>
</evidence>
<gene>
    <name evidence="7" type="ORF">MNB_SV-13-285</name>
</gene>
<feature type="transmembrane region" description="Helical" evidence="6">
    <location>
        <begin position="12"/>
        <end position="34"/>
    </location>
</feature>
<keyword evidence="4 6" id="KW-1133">Transmembrane helix</keyword>
<keyword evidence="3 6" id="KW-0812">Transmembrane</keyword>
<sequence length="146" mass="16634">MRLKDFYLELSVLFNYFQSFSLLFIRLVLAYGFYTPALTKWNNFNTTVEWFSSLGIPFASLATLITASIELMGVVLLVLGLFTRLITMPLMIIMLVASITVHISNGFSVVNNGFEIPLYYFLFLFILVSHGAGKFSLDFLIFGKER</sequence>
<dbReference type="PANTHER" id="PTHR33452:SF19">
    <property type="entry name" value="DOXX FAMILY PROTEIN"/>
    <property type="match status" value="1"/>
</dbReference>
<evidence type="ECO:0000256" key="5">
    <source>
        <dbReference type="ARBA" id="ARBA00023136"/>
    </source>
</evidence>
<keyword evidence="5 6" id="KW-0472">Membrane</keyword>